<evidence type="ECO:0000313" key="3">
    <source>
        <dbReference type="Proteomes" id="UP000663880"/>
    </source>
</evidence>
<dbReference type="OrthoDB" id="5989141at2759"/>
<evidence type="ECO:0000256" key="1">
    <source>
        <dbReference type="SAM" id="Coils"/>
    </source>
</evidence>
<name>A0A821PQT2_9NEOP</name>
<dbReference type="EMBL" id="CAJOBZ010000007">
    <property type="protein sequence ID" value="CAF4810068.1"/>
    <property type="molecule type" value="Genomic_DNA"/>
</dbReference>
<evidence type="ECO:0000313" key="2">
    <source>
        <dbReference type="EMBL" id="CAF4810068.1"/>
    </source>
</evidence>
<keyword evidence="3" id="KW-1185">Reference proteome</keyword>
<accession>A0A821PQT2</accession>
<gene>
    <name evidence="2" type="ORF">PMACD_LOCUS3977</name>
</gene>
<keyword evidence="1" id="KW-0175">Coiled coil</keyword>
<proteinExistence type="predicted"/>
<comment type="caution">
    <text evidence="2">The sequence shown here is derived from an EMBL/GenBank/DDBJ whole genome shotgun (WGS) entry which is preliminary data.</text>
</comment>
<dbReference type="Proteomes" id="UP000663880">
    <property type="component" value="Unassembled WGS sequence"/>
</dbReference>
<reference evidence="2" key="1">
    <citation type="submission" date="2021-02" db="EMBL/GenBank/DDBJ databases">
        <authorList>
            <person name="Steward A R."/>
        </authorList>
    </citation>
    <scope>NUCLEOTIDE SEQUENCE</scope>
</reference>
<organism evidence="2 3">
    <name type="scientific">Pieris macdunnoughi</name>
    <dbReference type="NCBI Taxonomy" id="345717"/>
    <lineage>
        <taxon>Eukaryota</taxon>
        <taxon>Metazoa</taxon>
        <taxon>Ecdysozoa</taxon>
        <taxon>Arthropoda</taxon>
        <taxon>Hexapoda</taxon>
        <taxon>Insecta</taxon>
        <taxon>Pterygota</taxon>
        <taxon>Neoptera</taxon>
        <taxon>Endopterygota</taxon>
        <taxon>Lepidoptera</taxon>
        <taxon>Glossata</taxon>
        <taxon>Ditrysia</taxon>
        <taxon>Papilionoidea</taxon>
        <taxon>Pieridae</taxon>
        <taxon>Pierinae</taxon>
        <taxon>Pieris</taxon>
    </lineage>
</organism>
<feature type="coiled-coil region" evidence="1">
    <location>
        <begin position="39"/>
        <end position="76"/>
    </location>
</feature>
<dbReference type="AlphaFoldDB" id="A0A821PQT2"/>
<sequence length="112" mass="12696">MTAFEELVSQIKLMRDEFSGLQSLVVEASTIVKDFGLRLQNIEDRLLDVEKTKELINNLQSRVDVLECEKDAAEQWNRMNNVELKGVPQTANENLLDLIVSIGSKVNYAVTK</sequence>
<protein>
    <submittedName>
        <fullName evidence="2">Uncharacterized protein</fullName>
    </submittedName>
</protein>